<feature type="region of interest" description="Disordered" evidence="1">
    <location>
        <begin position="134"/>
        <end position="173"/>
    </location>
</feature>
<proteinExistence type="predicted"/>
<dbReference type="PANTHER" id="PTHR36110:SF4">
    <property type="entry name" value="RING-CLEAVING DIOXYGENASE MHQA-RELATED"/>
    <property type="match status" value="1"/>
</dbReference>
<dbReference type="STRING" id="392015.SAMN05421543_11610"/>
<reference evidence="4" key="1">
    <citation type="submission" date="2016-10" db="EMBL/GenBank/DDBJ databases">
        <authorList>
            <person name="Varghese N."/>
        </authorList>
    </citation>
    <scope>NUCLEOTIDE SEQUENCE [LARGE SCALE GENOMIC DNA]</scope>
    <source>
        <strain evidence="4">DSM 17980</strain>
    </source>
</reference>
<organism evidence="3 4">
    <name type="scientific">Alicyclobacillus macrosporangiidus</name>
    <dbReference type="NCBI Taxonomy" id="392015"/>
    <lineage>
        <taxon>Bacteria</taxon>
        <taxon>Bacillati</taxon>
        <taxon>Bacillota</taxon>
        <taxon>Bacilli</taxon>
        <taxon>Bacillales</taxon>
        <taxon>Alicyclobacillaceae</taxon>
        <taxon>Alicyclobacillus</taxon>
    </lineage>
</organism>
<dbReference type="InterPro" id="IPR029068">
    <property type="entry name" value="Glyas_Bleomycin-R_OHBP_Dase"/>
</dbReference>
<evidence type="ECO:0000313" key="4">
    <source>
        <dbReference type="Proteomes" id="UP000183508"/>
    </source>
</evidence>
<dbReference type="PANTHER" id="PTHR36110">
    <property type="entry name" value="RING-CLEAVING DIOXYGENASE MHQE-RELATED"/>
    <property type="match status" value="1"/>
</dbReference>
<sequence length="348" mass="39368">MQLLGIHHLTAVSSRIRDNYRFYTQTLGLRLVKRSVNQDDVSAYHLFYSGDRRGIPGNDLTFFDWDLPRERRGTRSITRTFLRVNGREALDWWADWLKEKGVTHGGVTEWNGRPALVFEDPEGQRLALIDQTAGPVTGAGSEPPPPGETRLCSDETHTREATGAQADDHQPWERSPVPAAYQIRGQGPILISVPVLRRTDPLLTQVLGMRQVRQYRHPESPSHTVYVYEMGDSGAHAELHVAEQPDLPPVEPGAGGVHHVAFRTPDHLYDEWIERLTTFRVRNSGPVDRYWFRSLYLREPNGVLFEIATDGPGFAVDEDPDTLGEKVVLPPFLEPHREKIVANLKPLD</sequence>
<dbReference type="Pfam" id="PF00903">
    <property type="entry name" value="Glyoxalase"/>
    <property type="match status" value="2"/>
</dbReference>
<dbReference type="SUPFAM" id="SSF54593">
    <property type="entry name" value="Glyoxalase/Bleomycin resistance protein/Dihydroxybiphenyl dioxygenase"/>
    <property type="match status" value="1"/>
</dbReference>
<feature type="domain" description="VOC" evidence="2">
    <location>
        <begin position="185"/>
        <end position="310"/>
    </location>
</feature>
<dbReference type="CDD" id="cd08347">
    <property type="entry name" value="PcpA_C_like"/>
    <property type="match status" value="1"/>
</dbReference>
<dbReference type="OrthoDB" id="9785698at2"/>
<keyword evidence="4" id="KW-1185">Reference proteome</keyword>
<dbReference type="AlphaFoldDB" id="A0A1I7KH43"/>
<dbReference type="RefSeq" id="WP_074954165.1">
    <property type="nucleotide sequence ID" value="NZ_FPBV01000016.1"/>
</dbReference>
<evidence type="ECO:0000256" key="1">
    <source>
        <dbReference type="SAM" id="MobiDB-lite"/>
    </source>
</evidence>
<dbReference type="InterPro" id="IPR037523">
    <property type="entry name" value="VOC_core"/>
</dbReference>
<dbReference type="Proteomes" id="UP000183508">
    <property type="component" value="Unassembled WGS sequence"/>
</dbReference>
<dbReference type="InterPro" id="IPR004360">
    <property type="entry name" value="Glyas_Fos-R_dOase_dom"/>
</dbReference>
<name>A0A1I7KH43_9BACL</name>
<protein>
    <submittedName>
        <fullName evidence="3">Glyoxalase family protein</fullName>
    </submittedName>
</protein>
<gene>
    <name evidence="3" type="ORF">SAMN05421543_11610</name>
</gene>
<dbReference type="EMBL" id="FPBV01000016">
    <property type="protein sequence ID" value="SFU96751.1"/>
    <property type="molecule type" value="Genomic_DNA"/>
</dbReference>
<feature type="domain" description="VOC" evidence="2">
    <location>
        <begin position="5"/>
        <end position="131"/>
    </location>
</feature>
<accession>A0A1I7KH43</accession>
<evidence type="ECO:0000259" key="2">
    <source>
        <dbReference type="PROSITE" id="PS51819"/>
    </source>
</evidence>
<dbReference type="PROSITE" id="PS51819">
    <property type="entry name" value="VOC"/>
    <property type="match status" value="2"/>
</dbReference>
<dbReference type="Gene3D" id="3.10.180.10">
    <property type="entry name" value="2,3-Dihydroxybiphenyl 1,2-Dioxygenase, domain 1"/>
    <property type="match status" value="4"/>
</dbReference>
<evidence type="ECO:0000313" key="3">
    <source>
        <dbReference type="EMBL" id="SFU96751.1"/>
    </source>
</evidence>
<feature type="compositionally biased region" description="Basic and acidic residues" evidence="1">
    <location>
        <begin position="151"/>
        <end position="172"/>
    </location>
</feature>
<dbReference type="InterPro" id="IPR052537">
    <property type="entry name" value="Extradiol_RC_dioxygenase"/>
</dbReference>